<sequence length="411" mass="42819">MSTTGNAIPIVFENLSGQDACVQFLNGAFGSGQYGASGAVPLSGDTGYSLSALAGLVPAYSATQKIPNVFLNDFTNGRIYLNFGANGLSGLGNGYQPAPQNPNDPNYATAYAYLETNIFGNTQNNLDISDIDFFSMALEASTWRGGQRVGVLKFTDPKPGAIGENVEALGTLSNGQAVVGTYTRVIGPGLTGGYPDWSTYFIFLASASPTKIAGFYGGQPNGVGPTAAHHYALTASFGSSQVTMTGSITKAGSRTPESTTIVITYASLNQPTGVYGCNPSYQVNGGAPTPGIINDVYGWIVGDLVAGMSYGFPGSATQVTVDGKTTALGDVTSTTWFELAKSKPSLMFGGAQSNSAYYNRYAAQIAGMSSDFYGFPFSDRVQQPLLYFPPSGQAGGVDYLKITILPIAYPA</sequence>
<dbReference type="InterPro" id="IPR032477">
    <property type="entry name" value="Glyco_hydro_64"/>
</dbReference>
<gene>
    <name evidence="2" type="ORF">LQG66_29945</name>
</gene>
<keyword evidence="3" id="KW-1185">Reference proteome</keyword>
<name>A0ABY3R7V0_9BRAD</name>
<feature type="domain" description="GH64" evidence="1">
    <location>
        <begin position="69"/>
        <end position="147"/>
    </location>
</feature>
<dbReference type="RefSeq" id="WP_231319431.1">
    <property type="nucleotide sequence ID" value="NZ_CP088156.1"/>
</dbReference>
<dbReference type="Pfam" id="PF16483">
    <property type="entry name" value="Glyco_hydro_64"/>
    <property type="match status" value="1"/>
</dbReference>
<evidence type="ECO:0000313" key="3">
    <source>
        <dbReference type="Proteomes" id="UP001431010"/>
    </source>
</evidence>
<dbReference type="Gene3D" id="2.60.110.10">
    <property type="entry name" value="Thaumatin"/>
    <property type="match status" value="1"/>
</dbReference>
<accession>A0ABY3R7V0</accession>
<organism evidence="2 3">
    <name type="scientific">Bradyrhizobium ontarionense</name>
    <dbReference type="NCBI Taxonomy" id="2898149"/>
    <lineage>
        <taxon>Bacteria</taxon>
        <taxon>Pseudomonadati</taxon>
        <taxon>Pseudomonadota</taxon>
        <taxon>Alphaproteobacteria</taxon>
        <taxon>Hyphomicrobiales</taxon>
        <taxon>Nitrobacteraceae</taxon>
        <taxon>Bradyrhizobium</taxon>
    </lineage>
</organism>
<reference evidence="2" key="1">
    <citation type="journal article" date="2024" name="Antonie Van Leeuwenhoek">
        <title>Bradyrhizobium ontarionense sp. nov., a novel bacterial symbiont isolated from Aeschynomene indica (Indian jointvetch), harbours photosynthesis, nitrogen fixation and nitrous oxide (N2O) reductase genes.</title>
        <authorList>
            <person name="Bromfield E.S.P."/>
            <person name="Cloutier S."/>
        </authorList>
    </citation>
    <scope>NUCLEOTIDE SEQUENCE</scope>
    <source>
        <strain evidence="2">A19</strain>
    </source>
</reference>
<evidence type="ECO:0000259" key="1">
    <source>
        <dbReference type="Pfam" id="PF16483"/>
    </source>
</evidence>
<dbReference type="InterPro" id="IPR037176">
    <property type="entry name" value="Osmotin/thaumatin-like_sf"/>
</dbReference>
<protein>
    <submittedName>
        <fullName evidence="2">Beta-1,3-glucanase family protein</fullName>
    </submittedName>
</protein>
<evidence type="ECO:0000313" key="2">
    <source>
        <dbReference type="EMBL" id="UFZ03410.1"/>
    </source>
</evidence>
<dbReference type="EMBL" id="CP088156">
    <property type="protein sequence ID" value="UFZ03410.1"/>
    <property type="molecule type" value="Genomic_DNA"/>
</dbReference>
<dbReference type="Proteomes" id="UP001431010">
    <property type="component" value="Chromosome"/>
</dbReference>
<proteinExistence type="predicted"/>